<dbReference type="Gene3D" id="1.10.3090.10">
    <property type="entry name" value="cca-adding enzyme, domain 2"/>
    <property type="match status" value="1"/>
</dbReference>
<dbReference type="InterPro" id="IPR032828">
    <property type="entry name" value="PolyA_RNA-bd"/>
</dbReference>
<sequence length="501" mass="58970">MFVVTRAFVRTEIKLTHVSAMLNILAHRTINLLGRDIITVRKYWITRRIHERAWRKTRMGDEPPLSRVDPVVTKLDSPEFLSVFTPELQKLASLFKKYNYELRIAGGAVRDILMGKQPKDLDFATDATPQQMKDMFTSEEIRMINEKGEKHGTITARINDSENFEITTLRIDILTDGRHAQVEFTKDWKLDANRRDLTINSMFLDLDGKVYDYFYGYDDLKKKRIVFVGKASVRIQEDYLRILRYFRFYGRIMDSPDQHDEATITALKENISGLEQISGERIWSEWNKILSGTFALELTLKLLECGSSRYIGLPKEPNVENFRKVYERARSNNVTLKPISLIISMLKDEYEVIKLHERLKLSNSDRDLAIFLIQHRECKPCEKPLRSYQRLVLLQQIKRYDILLEDVKELLRYRGAIQLLDEFEQWVIPKFPINGSMLIKHVPMNKMIGNVLIELKRIWIDADFKLTDEQLMEHVPSIVSELEEQYKILGKEKNKKFKKMK</sequence>
<dbReference type="Pfam" id="PF01743">
    <property type="entry name" value="PolyA_pol"/>
    <property type="match status" value="1"/>
</dbReference>
<dbReference type="GO" id="GO:0016779">
    <property type="term" value="F:nucleotidyltransferase activity"/>
    <property type="evidence" value="ECO:0007669"/>
    <property type="project" value="UniProtKB-KW"/>
</dbReference>
<dbReference type="GO" id="GO:0005739">
    <property type="term" value="C:mitochondrion"/>
    <property type="evidence" value="ECO:0007669"/>
    <property type="project" value="TreeGrafter"/>
</dbReference>
<name>A0A195CYG6_9HYME</name>
<keyword evidence="7" id="KW-0547">Nucleotide-binding</keyword>
<evidence type="ECO:0000256" key="1">
    <source>
        <dbReference type="ARBA" id="ARBA00001946"/>
    </source>
</evidence>
<dbReference type="PANTHER" id="PTHR46173:SF1">
    <property type="entry name" value="CCA TRNA NUCLEOTIDYLTRANSFERASE 1, MITOCHONDRIAL"/>
    <property type="match status" value="1"/>
</dbReference>
<dbReference type="Pfam" id="PF12627">
    <property type="entry name" value="PolyA_pol_RNAbd"/>
    <property type="match status" value="1"/>
</dbReference>
<dbReference type="GO" id="GO:0001680">
    <property type="term" value="P:tRNA 3'-terminal CCA addition"/>
    <property type="evidence" value="ECO:0007669"/>
    <property type="project" value="TreeGrafter"/>
</dbReference>
<evidence type="ECO:0000256" key="5">
    <source>
        <dbReference type="ARBA" id="ARBA00022695"/>
    </source>
</evidence>
<keyword evidence="4" id="KW-0819">tRNA processing</keyword>
<dbReference type="EMBL" id="KQ977110">
    <property type="protein sequence ID" value="KYN05698.1"/>
    <property type="molecule type" value="Genomic_DNA"/>
</dbReference>
<evidence type="ECO:0000256" key="9">
    <source>
        <dbReference type="RuleBase" id="RU003953"/>
    </source>
</evidence>
<evidence type="ECO:0000256" key="8">
    <source>
        <dbReference type="ARBA" id="ARBA00022842"/>
    </source>
</evidence>
<keyword evidence="9" id="KW-0694">RNA-binding</keyword>
<dbReference type="GO" id="GO:0046872">
    <property type="term" value="F:metal ion binding"/>
    <property type="evidence" value="ECO:0007669"/>
    <property type="project" value="UniProtKB-KW"/>
</dbReference>
<evidence type="ECO:0000256" key="3">
    <source>
        <dbReference type="ARBA" id="ARBA00022679"/>
    </source>
</evidence>
<comment type="similarity">
    <text evidence="2 9">Belongs to the tRNA nucleotidyltransferase/poly(A) polymerase family.</text>
</comment>
<reference evidence="12 13" key="1">
    <citation type="submission" date="2016-03" db="EMBL/GenBank/DDBJ databases">
        <title>Cyphomyrmex costatus WGS genome.</title>
        <authorList>
            <person name="Nygaard S."/>
            <person name="Hu H."/>
            <person name="Boomsma J."/>
            <person name="Zhang G."/>
        </authorList>
    </citation>
    <scope>NUCLEOTIDE SEQUENCE [LARGE SCALE GENOMIC DNA]</scope>
    <source>
        <strain evidence="12">MS0001</strain>
        <tissue evidence="12">Whole body</tissue>
    </source>
</reference>
<dbReference type="GO" id="GO:0000049">
    <property type="term" value="F:tRNA binding"/>
    <property type="evidence" value="ECO:0007669"/>
    <property type="project" value="TreeGrafter"/>
</dbReference>
<dbReference type="InterPro" id="IPR043519">
    <property type="entry name" value="NT_sf"/>
</dbReference>
<dbReference type="Proteomes" id="UP000078542">
    <property type="component" value="Unassembled WGS sequence"/>
</dbReference>
<dbReference type="SUPFAM" id="SSF81301">
    <property type="entry name" value="Nucleotidyltransferase"/>
    <property type="match status" value="1"/>
</dbReference>
<dbReference type="CDD" id="cd05398">
    <property type="entry name" value="NT_ClassII-CCAase"/>
    <property type="match status" value="1"/>
</dbReference>
<dbReference type="InterPro" id="IPR050264">
    <property type="entry name" value="Bact_CCA-adding_enz_type3_sf"/>
</dbReference>
<dbReference type="AlphaFoldDB" id="A0A195CYG6"/>
<dbReference type="PANTHER" id="PTHR46173">
    <property type="entry name" value="CCA TRNA NUCLEOTIDYLTRANSFERASE 1, MITOCHONDRIAL"/>
    <property type="match status" value="1"/>
</dbReference>
<keyword evidence="13" id="KW-1185">Reference proteome</keyword>
<dbReference type="InterPro" id="IPR002646">
    <property type="entry name" value="PolA_pol_head_dom"/>
</dbReference>
<dbReference type="SUPFAM" id="SSF81891">
    <property type="entry name" value="Poly A polymerase C-terminal region-like"/>
    <property type="match status" value="1"/>
</dbReference>
<proteinExistence type="inferred from homology"/>
<evidence type="ECO:0000256" key="7">
    <source>
        <dbReference type="ARBA" id="ARBA00022741"/>
    </source>
</evidence>
<dbReference type="OrthoDB" id="445712at2759"/>
<dbReference type="Gene3D" id="3.30.460.10">
    <property type="entry name" value="Beta Polymerase, domain 2"/>
    <property type="match status" value="1"/>
</dbReference>
<evidence type="ECO:0000259" key="11">
    <source>
        <dbReference type="Pfam" id="PF12627"/>
    </source>
</evidence>
<evidence type="ECO:0000313" key="13">
    <source>
        <dbReference type="Proteomes" id="UP000078542"/>
    </source>
</evidence>
<comment type="cofactor">
    <cofactor evidence="1">
        <name>Mg(2+)</name>
        <dbReference type="ChEBI" id="CHEBI:18420"/>
    </cofactor>
</comment>
<keyword evidence="3 9" id="KW-0808">Transferase</keyword>
<dbReference type="KEGG" id="ccoa:108771419"/>
<keyword evidence="5" id="KW-0548">Nucleotidyltransferase</keyword>
<evidence type="ECO:0000256" key="4">
    <source>
        <dbReference type="ARBA" id="ARBA00022694"/>
    </source>
</evidence>
<feature type="domain" description="Poly A polymerase head" evidence="10">
    <location>
        <begin position="102"/>
        <end position="225"/>
    </location>
</feature>
<evidence type="ECO:0000256" key="2">
    <source>
        <dbReference type="ARBA" id="ARBA00007265"/>
    </source>
</evidence>
<evidence type="ECO:0000259" key="10">
    <source>
        <dbReference type="Pfam" id="PF01743"/>
    </source>
</evidence>
<accession>A0A195CYG6</accession>
<dbReference type="STRING" id="456900.A0A195CYG6"/>
<dbReference type="GO" id="GO:0000166">
    <property type="term" value="F:nucleotide binding"/>
    <property type="evidence" value="ECO:0007669"/>
    <property type="project" value="UniProtKB-KW"/>
</dbReference>
<feature type="domain" description="tRNA nucleotidyltransferase/poly(A) polymerase RNA and SrmB- binding" evidence="11">
    <location>
        <begin position="260"/>
        <end position="306"/>
    </location>
</feature>
<dbReference type="GO" id="GO:1990180">
    <property type="term" value="P:mitochondrial tRNA 3'-end processing"/>
    <property type="evidence" value="ECO:0007669"/>
    <property type="project" value="TreeGrafter"/>
</dbReference>
<keyword evidence="6" id="KW-0479">Metal-binding</keyword>
<organism evidence="12 13">
    <name type="scientific">Cyphomyrmex costatus</name>
    <dbReference type="NCBI Taxonomy" id="456900"/>
    <lineage>
        <taxon>Eukaryota</taxon>
        <taxon>Metazoa</taxon>
        <taxon>Ecdysozoa</taxon>
        <taxon>Arthropoda</taxon>
        <taxon>Hexapoda</taxon>
        <taxon>Insecta</taxon>
        <taxon>Pterygota</taxon>
        <taxon>Neoptera</taxon>
        <taxon>Endopterygota</taxon>
        <taxon>Hymenoptera</taxon>
        <taxon>Apocrita</taxon>
        <taxon>Aculeata</taxon>
        <taxon>Formicoidea</taxon>
        <taxon>Formicidae</taxon>
        <taxon>Myrmicinae</taxon>
        <taxon>Cyphomyrmex</taxon>
    </lineage>
</organism>
<protein>
    <submittedName>
        <fullName evidence="12">tRNA-nucleotidyltransferase 1, mitochondrial</fullName>
    </submittedName>
</protein>
<evidence type="ECO:0000313" key="12">
    <source>
        <dbReference type="EMBL" id="KYN05698.1"/>
    </source>
</evidence>
<keyword evidence="8" id="KW-0460">Magnesium</keyword>
<evidence type="ECO:0000256" key="6">
    <source>
        <dbReference type="ARBA" id="ARBA00022723"/>
    </source>
</evidence>
<gene>
    <name evidence="12" type="ORF">ALC62_03353</name>
</gene>